<keyword evidence="2" id="KW-0560">Oxidoreductase</keyword>
<reference evidence="3 4" key="1">
    <citation type="submission" date="2020-12" db="EMBL/GenBank/DDBJ databases">
        <title>Metabolic potential, ecology and presence of endohyphal bacteria is reflected in genomic diversity of Mucoromycotina.</title>
        <authorList>
            <person name="Muszewska A."/>
            <person name="Okrasinska A."/>
            <person name="Steczkiewicz K."/>
            <person name="Drgas O."/>
            <person name="Orlowska M."/>
            <person name="Perlinska-Lenart U."/>
            <person name="Aleksandrzak-Piekarczyk T."/>
            <person name="Szatraj K."/>
            <person name="Zielenkiewicz U."/>
            <person name="Pilsyk S."/>
            <person name="Malc E."/>
            <person name="Mieczkowski P."/>
            <person name="Kruszewska J.S."/>
            <person name="Biernat P."/>
            <person name="Pawlowska J."/>
        </authorList>
    </citation>
    <scope>NUCLEOTIDE SEQUENCE [LARGE SCALE GENOMIC DNA]</scope>
    <source>
        <strain evidence="3 4">CBS 142.35</strain>
    </source>
</reference>
<protein>
    <submittedName>
        <fullName evidence="3">Uncharacterized protein</fullName>
    </submittedName>
</protein>
<evidence type="ECO:0000313" key="3">
    <source>
        <dbReference type="EMBL" id="KAG2228309.1"/>
    </source>
</evidence>
<dbReference type="InterPro" id="IPR036291">
    <property type="entry name" value="NAD(P)-bd_dom_sf"/>
</dbReference>
<dbReference type="GO" id="GO:0016616">
    <property type="term" value="F:oxidoreductase activity, acting on the CH-OH group of donors, NAD or NADP as acceptor"/>
    <property type="evidence" value="ECO:0007669"/>
    <property type="project" value="TreeGrafter"/>
</dbReference>
<dbReference type="PANTHER" id="PTHR44229">
    <property type="entry name" value="15-HYDROXYPROSTAGLANDIN DEHYDROGENASE [NAD(+)]"/>
    <property type="match status" value="1"/>
</dbReference>
<keyword evidence="4" id="KW-1185">Reference proteome</keyword>
<gene>
    <name evidence="3" type="ORF">INT45_011101</name>
</gene>
<dbReference type="PANTHER" id="PTHR44229:SF4">
    <property type="entry name" value="15-HYDROXYPROSTAGLANDIN DEHYDROGENASE [NAD(+)]"/>
    <property type="match status" value="1"/>
</dbReference>
<comment type="similarity">
    <text evidence="1">Belongs to the short-chain dehydrogenases/reductases (SDR) family.</text>
</comment>
<dbReference type="SUPFAM" id="SSF51735">
    <property type="entry name" value="NAD(P)-binding Rossmann-fold domains"/>
    <property type="match status" value="1"/>
</dbReference>
<evidence type="ECO:0000313" key="4">
    <source>
        <dbReference type="Proteomes" id="UP000646827"/>
    </source>
</evidence>
<dbReference type="EMBL" id="JAEPRB010000001">
    <property type="protein sequence ID" value="KAG2228309.1"/>
    <property type="molecule type" value="Genomic_DNA"/>
</dbReference>
<sequence length="300" mass="32494">MTIDKQYAGKVAVITGGSRNIGKAIAVELVKYGAKIVIGDIRDADGDATVRELNELAGGQEIAVYIHTDVTKYADNSALFKLAETKFGGVDYAIFSAGIGTNANTMFMPFDDKLDERMLDINTTAVIKGNKVAMLHLAKRGGGSIINIASAAGLRSRPALGIYCASKFGVVGWVKSCDVYKDVCNVRVNAVCPTFIQTELADDLSNATDEDPFAKLVQKMAKVPMNYVVDTVTKFIQEEERNAQTLVVLPDGIHLYEAPNPYGHIAAHDPGYAEGLADYSKESIAYFKKRLAEAREREGI</sequence>
<evidence type="ECO:0000256" key="2">
    <source>
        <dbReference type="ARBA" id="ARBA00023002"/>
    </source>
</evidence>
<dbReference type="Proteomes" id="UP000646827">
    <property type="component" value="Unassembled WGS sequence"/>
</dbReference>
<name>A0A8H7VV63_9FUNG</name>
<dbReference type="GO" id="GO:0005737">
    <property type="term" value="C:cytoplasm"/>
    <property type="evidence" value="ECO:0007669"/>
    <property type="project" value="TreeGrafter"/>
</dbReference>
<dbReference type="PRINTS" id="PR00081">
    <property type="entry name" value="GDHRDH"/>
</dbReference>
<organism evidence="3 4">
    <name type="scientific">Circinella minor</name>
    <dbReference type="NCBI Taxonomy" id="1195481"/>
    <lineage>
        <taxon>Eukaryota</taxon>
        <taxon>Fungi</taxon>
        <taxon>Fungi incertae sedis</taxon>
        <taxon>Mucoromycota</taxon>
        <taxon>Mucoromycotina</taxon>
        <taxon>Mucoromycetes</taxon>
        <taxon>Mucorales</taxon>
        <taxon>Lichtheimiaceae</taxon>
        <taxon>Circinella</taxon>
    </lineage>
</organism>
<evidence type="ECO:0000256" key="1">
    <source>
        <dbReference type="ARBA" id="ARBA00006484"/>
    </source>
</evidence>
<comment type="caution">
    <text evidence="3">The sequence shown here is derived from an EMBL/GenBank/DDBJ whole genome shotgun (WGS) entry which is preliminary data.</text>
</comment>
<proteinExistence type="inferred from homology"/>
<dbReference type="OrthoDB" id="5840532at2759"/>
<dbReference type="CDD" id="cd05233">
    <property type="entry name" value="SDR_c"/>
    <property type="match status" value="1"/>
</dbReference>
<accession>A0A8H7VV63</accession>
<dbReference type="Pfam" id="PF00106">
    <property type="entry name" value="adh_short"/>
    <property type="match status" value="1"/>
</dbReference>
<dbReference type="AlphaFoldDB" id="A0A8H7VV63"/>
<dbReference type="InterPro" id="IPR002347">
    <property type="entry name" value="SDR_fam"/>
</dbReference>
<dbReference type="Gene3D" id="3.40.50.720">
    <property type="entry name" value="NAD(P)-binding Rossmann-like Domain"/>
    <property type="match status" value="1"/>
</dbReference>